<dbReference type="PANTHER" id="PTHR22801">
    <property type="entry name" value="LITHOSTATHINE"/>
    <property type="match status" value="1"/>
</dbReference>
<dbReference type="InterPro" id="IPR001304">
    <property type="entry name" value="C-type_lectin-like"/>
</dbReference>
<dbReference type="SMART" id="SM00034">
    <property type="entry name" value="CLECT"/>
    <property type="match status" value="2"/>
</dbReference>
<keyword evidence="4" id="KW-1185">Reference proteome</keyword>
<feature type="domain" description="C-type lectin" evidence="3">
    <location>
        <begin position="41"/>
        <end position="156"/>
    </location>
</feature>
<sequence length="598" mass="65358">MFFKILLTAVATTFVLQLVGALQTTDVCPPNLARDRYLQVRGDFCYQFVEYRKVTHSMAQASCERNGGTLALIKDQATQNYIHNQILNTYGHPRQSVWIGLTDITRENHFVWDDGTVPVYTHWDADAGPGSINHALHDCVVLDMYAGGKWRDIYCDTETLHLSFETEETHVYICQYPIQATSSTSSRTQNLPSTTTTFDAGDQITTEASTQNLPSTTTTFDAGDQITTEASTQNLPSTTTPFDTGDQITTEASTQNLPSTTTTFDAGDQITTEASTQNLPSTTTPFDAGNQTITEARTQNLPSTTTEAPTTFESSSLADTTSIQTSTTESKGVSTTPCPVVICSLGCSPVSFTNGEHYACPKCVSAQQTDVCPPNLIRDRYLQVRGNLCYEFVVYRQVTHNVAKAYCQRNGGTLALIKNLETQNYLYRQLLHTYGLPTARPWIGLSDSVRENHYVWDDNTISVFTHWAAGEGPTATADHEPHDCVVMDIAAAGKWRDVSCGADPAIVPHEAHIFICQYHVHVELSTVSHSQTSVTTTDEVQTTTETTVVIETTSDGGVQSLFTDNTSVSSITCPSVVCSLGCSVVKINACPECSCDTF</sequence>
<feature type="signal peptide" evidence="2">
    <location>
        <begin position="1"/>
        <end position="21"/>
    </location>
</feature>
<dbReference type="InterPro" id="IPR016187">
    <property type="entry name" value="CTDL_fold"/>
</dbReference>
<dbReference type="InterPro" id="IPR016186">
    <property type="entry name" value="C-type_lectin-like/link_sf"/>
</dbReference>
<feature type="chain" id="PRO_5040936279" evidence="2">
    <location>
        <begin position="22"/>
        <end position="598"/>
    </location>
</feature>
<organism evidence="4 5">
    <name type="scientific">Biomphalaria glabrata</name>
    <name type="common">Bloodfluke planorb</name>
    <name type="synonym">Freshwater snail</name>
    <dbReference type="NCBI Taxonomy" id="6526"/>
    <lineage>
        <taxon>Eukaryota</taxon>
        <taxon>Metazoa</taxon>
        <taxon>Spiralia</taxon>
        <taxon>Lophotrochozoa</taxon>
        <taxon>Mollusca</taxon>
        <taxon>Gastropoda</taxon>
        <taxon>Heterobranchia</taxon>
        <taxon>Euthyneura</taxon>
        <taxon>Panpulmonata</taxon>
        <taxon>Hygrophila</taxon>
        <taxon>Lymnaeoidea</taxon>
        <taxon>Planorbidae</taxon>
        <taxon>Biomphalaria</taxon>
    </lineage>
</organism>
<dbReference type="Proteomes" id="UP001165740">
    <property type="component" value="Chromosome 3"/>
</dbReference>
<dbReference type="CDD" id="cd00037">
    <property type="entry name" value="CLECT"/>
    <property type="match status" value="2"/>
</dbReference>
<dbReference type="PROSITE" id="PS50041">
    <property type="entry name" value="C_TYPE_LECTIN_2"/>
    <property type="match status" value="2"/>
</dbReference>
<proteinExistence type="predicted"/>
<dbReference type="Gene3D" id="3.10.100.10">
    <property type="entry name" value="Mannose-Binding Protein A, subunit A"/>
    <property type="match status" value="2"/>
</dbReference>
<dbReference type="RefSeq" id="XP_055879368.1">
    <property type="nucleotide sequence ID" value="XM_056023393.1"/>
</dbReference>
<evidence type="ECO:0000313" key="4">
    <source>
        <dbReference type="Proteomes" id="UP001165740"/>
    </source>
</evidence>
<dbReference type="Pfam" id="PF00059">
    <property type="entry name" value="Lectin_C"/>
    <property type="match status" value="2"/>
</dbReference>
<dbReference type="InterPro" id="IPR050801">
    <property type="entry name" value="Ca-Dep_Lectins_ImmuneDev"/>
</dbReference>
<evidence type="ECO:0000259" key="3">
    <source>
        <dbReference type="PROSITE" id="PS50041"/>
    </source>
</evidence>
<evidence type="ECO:0000256" key="1">
    <source>
        <dbReference type="SAM" id="MobiDB-lite"/>
    </source>
</evidence>
<dbReference type="OrthoDB" id="6051775at2759"/>
<name>A0A9W2ZWN8_BIOGL</name>
<dbReference type="SUPFAM" id="SSF56436">
    <property type="entry name" value="C-type lectin-like"/>
    <property type="match status" value="2"/>
</dbReference>
<keyword evidence="2" id="KW-0732">Signal</keyword>
<dbReference type="OMA" id="WLNSFAP"/>
<feature type="region of interest" description="Disordered" evidence="1">
    <location>
        <begin position="301"/>
        <end position="330"/>
    </location>
</feature>
<gene>
    <name evidence="5" type="primary">LOC106071493</name>
</gene>
<feature type="domain" description="C-type lectin" evidence="3">
    <location>
        <begin position="385"/>
        <end position="500"/>
    </location>
</feature>
<dbReference type="AlphaFoldDB" id="A0A9W2ZWN8"/>
<evidence type="ECO:0000313" key="5">
    <source>
        <dbReference type="RefSeq" id="XP_055879368.1"/>
    </source>
</evidence>
<accession>A0A9W2ZWN8</accession>
<reference evidence="5" key="1">
    <citation type="submission" date="2025-08" db="UniProtKB">
        <authorList>
            <consortium name="RefSeq"/>
        </authorList>
    </citation>
    <scope>IDENTIFICATION</scope>
</reference>
<dbReference type="PANTHER" id="PTHR22801:SF63">
    <property type="entry name" value="C-TYPE LECTIN DOMAIN-CONTAINING PROTEIN"/>
    <property type="match status" value="1"/>
</dbReference>
<protein>
    <submittedName>
        <fullName evidence="5">Aggrecan core protein-like</fullName>
    </submittedName>
</protein>
<dbReference type="GeneID" id="106071493"/>
<evidence type="ECO:0000256" key="2">
    <source>
        <dbReference type="SAM" id="SignalP"/>
    </source>
</evidence>